<accession>A0ACB9GJY6</accession>
<evidence type="ECO:0000313" key="2">
    <source>
        <dbReference type="Proteomes" id="UP001056120"/>
    </source>
</evidence>
<reference evidence="1 2" key="2">
    <citation type="journal article" date="2022" name="Mol. Ecol. Resour.">
        <title>The genomes of chicory, endive, great burdock and yacon provide insights into Asteraceae paleo-polyploidization history and plant inulin production.</title>
        <authorList>
            <person name="Fan W."/>
            <person name="Wang S."/>
            <person name="Wang H."/>
            <person name="Wang A."/>
            <person name="Jiang F."/>
            <person name="Liu H."/>
            <person name="Zhao H."/>
            <person name="Xu D."/>
            <person name="Zhang Y."/>
        </authorList>
    </citation>
    <scope>NUCLEOTIDE SEQUENCE [LARGE SCALE GENOMIC DNA]</scope>
    <source>
        <strain evidence="2">cv. Yunnan</strain>
        <tissue evidence="1">Leaves</tissue>
    </source>
</reference>
<reference evidence="2" key="1">
    <citation type="journal article" date="2022" name="Mol. Ecol. Resour.">
        <title>The genomes of chicory, endive, great burdock and yacon provide insights into Asteraceae palaeo-polyploidization history and plant inulin production.</title>
        <authorList>
            <person name="Fan W."/>
            <person name="Wang S."/>
            <person name="Wang H."/>
            <person name="Wang A."/>
            <person name="Jiang F."/>
            <person name="Liu H."/>
            <person name="Zhao H."/>
            <person name="Xu D."/>
            <person name="Zhang Y."/>
        </authorList>
    </citation>
    <scope>NUCLEOTIDE SEQUENCE [LARGE SCALE GENOMIC DNA]</scope>
    <source>
        <strain evidence="2">cv. Yunnan</strain>
    </source>
</reference>
<name>A0ACB9GJY6_9ASTR</name>
<evidence type="ECO:0000313" key="1">
    <source>
        <dbReference type="EMBL" id="KAI3783707.1"/>
    </source>
</evidence>
<comment type="caution">
    <text evidence="1">The sequence shown here is derived from an EMBL/GenBank/DDBJ whole genome shotgun (WGS) entry which is preliminary data.</text>
</comment>
<organism evidence="1 2">
    <name type="scientific">Smallanthus sonchifolius</name>
    <dbReference type="NCBI Taxonomy" id="185202"/>
    <lineage>
        <taxon>Eukaryota</taxon>
        <taxon>Viridiplantae</taxon>
        <taxon>Streptophyta</taxon>
        <taxon>Embryophyta</taxon>
        <taxon>Tracheophyta</taxon>
        <taxon>Spermatophyta</taxon>
        <taxon>Magnoliopsida</taxon>
        <taxon>eudicotyledons</taxon>
        <taxon>Gunneridae</taxon>
        <taxon>Pentapetalae</taxon>
        <taxon>asterids</taxon>
        <taxon>campanulids</taxon>
        <taxon>Asterales</taxon>
        <taxon>Asteraceae</taxon>
        <taxon>Asteroideae</taxon>
        <taxon>Heliantheae alliance</taxon>
        <taxon>Millerieae</taxon>
        <taxon>Smallanthus</taxon>
    </lineage>
</organism>
<dbReference type="EMBL" id="CM042031">
    <property type="protein sequence ID" value="KAI3783707.1"/>
    <property type="molecule type" value="Genomic_DNA"/>
</dbReference>
<gene>
    <name evidence="1" type="ORF">L1987_42793</name>
</gene>
<keyword evidence="2" id="KW-1185">Reference proteome</keyword>
<protein>
    <submittedName>
        <fullName evidence="1">Uncharacterized protein</fullName>
    </submittedName>
</protein>
<sequence length="83" mass="9267">MIVAWLDRGKVSDYKEKEGVNILAVNYGSPGALPVYPATKTFLKYRELAPRTPIFSEDIGGVEIGDDEGVKPLAERFFWAKYA</sequence>
<proteinExistence type="predicted"/>
<dbReference type="Proteomes" id="UP001056120">
    <property type="component" value="Linkage Group LG14"/>
</dbReference>